<protein>
    <submittedName>
        <fullName evidence="2">Uncharacterized protein</fullName>
    </submittedName>
</protein>
<proteinExistence type="predicted"/>
<reference evidence="2" key="1">
    <citation type="submission" date="2023-11" db="EMBL/GenBank/DDBJ databases">
        <title>Genome assemblies of two species of porcelain crab, Petrolisthes cinctipes and Petrolisthes manimaculis (Anomura: Porcellanidae).</title>
        <authorList>
            <person name="Angst P."/>
        </authorList>
    </citation>
    <scope>NUCLEOTIDE SEQUENCE</scope>
    <source>
        <strain evidence="2">PB745_02</strain>
        <tissue evidence="2">Gill</tissue>
    </source>
</reference>
<sequence>MMSEIKEMETKHNGCEERLSTIEAQVLGRKTQNQTYHNDLKEIKDRLASIEATALEKEVNKTQAYQERIDYDLDQFKKIMTQGLNLSWTNEVRRITRLDVREDNGMRPMRVELKEVEDNGRIMSRLNEMRRNKDARINMLFIVPDRTREKWEKVKKVRGELKTRKEQGENNLTITRGKICMKQSFWNTD</sequence>
<organism evidence="2 3">
    <name type="scientific">Petrolisthes manimaculis</name>
    <dbReference type="NCBI Taxonomy" id="1843537"/>
    <lineage>
        <taxon>Eukaryota</taxon>
        <taxon>Metazoa</taxon>
        <taxon>Ecdysozoa</taxon>
        <taxon>Arthropoda</taxon>
        <taxon>Crustacea</taxon>
        <taxon>Multicrustacea</taxon>
        <taxon>Malacostraca</taxon>
        <taxon>Eumalacostraca</taxon>
        <taxon>Eucarida</taxon>
        <taxon>Decapoda</taxon>
        <taxon>Pleocyemata</taxon>
        <taxon>Anomura</taxon>
        <taxon>Galatheoidea</taxon>
        <taxon>Porcellanidae</taxon>
        <taxon>Petrolisthes</taxon>
    </lineage>
</organism>
<dbReference type="EMBL" id="JAWZYT010001659">
    <property type="protein sequence ID" value="KAK4310224.1"/>
    <property type="molecule type" value="Genomic_DNA"/>
</dbReference>
<dbReference type="Proteomes" id="UP001292094">
    <property type="component" value="Unassembled WGS sequence"/>
</dbReference>
<dbReference type="AlphaFoldDB" id="A0AAE1PKW9"/>
<evidence type="ECO:0000313" key="2">
    <source>
        <dbReference type="EMBL" id="KAK4310224.1"/>
    </source>
</evidence>
<evidence type="ECO:0000313" key="3">
    <source>
        <dbReference type="Proteomes" id="UP001292094"/>
    </source>
</evidence>
<evidence type="ECO:0000256" key="1">
    <source>
        <dbReference type="SAM" id="Coils"/>
    </source>
</evidence>
<gene>
    <name evidence="2" type="ORF">Pmani_018191</name>
</gene>
<name>A0AAE1PKW9_9EUCA</name>
<accession>A0AAE1PKW9</accession>
<feature type="coiled-coil region" evidence="1">
    <location>
        <begin position="5"/>
        <end position="60"/>
    </location>
</feature>
<keyword evidence="3" id="KW-1185">Reference proteome</keyword>
<keyword evidence="1" id="KW-0175">Coiled coil</keyword>
<comment type="caution">
    <text evidence="2">The sequence shown here is derived from an EMBL/GenBank/DDBJ whole genome shotgun (WGS) entry which is preliminary data.</text>
</comment>